<comment type="caution">
    <text evidence="1">The sequence shown here is derived from an EMBL/GenBank/DDBJ whole genome shotgun (WGS) entry which is preliminary data.</text>
</comment>
<reference evidence="1 2" key="1">
    <citation type="submission" date="2016-12" db="EMBL/GenBank/DDBJ databases">
        <title>Discovery of methanogenic haloarchaea.</title>
        <authorList>
            <person name="Sorokin D.Y."/>
            <person name="Makarova K.S."/>
            <person name="Abbas B."/>
            <person name="Ferrer M."/>
            <person name="Golyshin P.N."/>
        </authorList>
    </citation>
    <scope>NUCLEOTIDE SEQUENCE [LARGE SCALE GENOMIC DNA]</scope>
    <source>
        <strain evidence="1">AMET1</strain>
    </source>
</reference>
<sequence length="39" mass="4239">MNAAPSGYGIKPTKLKDIPLEKPGGMVLQLHTIDREGVY</sequence>
<keyword evidence="2" id="KW-1185">Reference proteome</keyword>
<protein>
    <submittedName>
        <fullName evidence="1">Uncharacterized protein</fullName>
    </submittedName>
</protein>
<evidence type="ECO:0000313" key="2">
    <source>
        <dbReference type="Proteomes" id="UP000195137"/>
    </source>
</evidence>
<proteinExistence type="predicted"/>
<name>A0A1Y3GDI6_9EURY</name>
<organism evidence="1 2">
    <name type="scientific">Methanonatronarchaeum thermophilum</name>
    <dbReference type="NCBI Taxonomy" id="1927129"/>
    <lineage>
        <taxon>Archaea</taxon>
        <taxon>Methanobacteriati</taxon>
        <taxon>Methanobacteriota</taxon>
        <taxon>Methanonatronarchaeia</taxon>
        <taxon>Methanonatronarchaeales</taxon>
        <taxon>Methanonatronarchaeaceae</taxon>
        <taxon>Methanonatronarchaeum</taxon>
    </lineage>
</organism>
<gene>
    <name evidence="1" type="ORF">AMET1_0976</name>
</gene>
<dbReference type="EMBL" id="MRZU01000003">
    <property type="protein sequence ID" value="OUJ19320.1"/>
    <property type="molecule type" value="Genomic_DNA"/>
</dbReference>
<dbReference type="Proteomes" id="UP000195137">
    <property type="component" value="Unassembled WGS sequence"/>
</dbReference>
<evidence type="ECO:0000313" key="1">
    <source>
        <dbReference type="EMBL" id="OUJ19320.1"/>
    </source>
</evidence>
<accession>A0A1Y3GDI6</accession>
<dbReference type="AlphaFoldDB" id="A0A1Y3GDI6"/>